<gene>
    <name evidence="4" type="ORF">HHI36_006386</name>
</gene>
<dbReference type="Proteomes" id="UP001516400">
    <property type="component" value="Unassembled WGS sequence"/>
</dbReference>
<dbReference type="InterPro" id="IPR050468">
    <property type="entry name" value="Cuticle_Struct_Prot"/>
</dbReference>
<dbReference type="Pfam" id="PF00379">
    <property type="entry name" value="Chitin_bind_4"/>
    <property type="match status" value="1"/>
</dbReference>
<dbReference type="InterPro" id="IPR000618">
    <property type="entry name" value="Insect_cuticle"/>
</dbReference>
<keyword evidence="3" id="KW-0732">Signal</keyword>
<evidence type="ECO:0000313" key="4">
    <source>
        <dbReference type="EMBL" id="KAL3283238.1"/>
    </source>
</evidence>
<dbReference type="AlphaFoldDB" id="A0ABD2NXF9"/>
<name>A0ABD2NXF9_9CUCU</name>
<evidence type="ECO:0000256" key="3">
    <source>
        <dbReference type="SAM" id="SignalP"/>
    </source>
</evidence>
<reference evidence="4 5" key="1">
    <citation type="journal article" date="2021" name="BMC Biol.">
        <title>Horizontally acquired antibacterial genes associated with adaptive radiation of ladybird beetles.</title>
        <authorList>
            <person name="Li H.S."/>
            <person name="Tang X.F."/>
            <person name="Huang Y.H."/>
            <person name="Xu Z.Y."/>
            <person name="Chen M.L."/>
            <person name="Du X.Y."/>
            <person name="Qiu B.Y."/>
            <person name="Chen P.T."/>
            <person name="Zhang W."/>
            <person name="Slipinski A."/>
            <person name="Escalona H.E."/>
            <person name="Waterhouse R.M."/>
            <person name="Zwick A."/>
            <person name="Pang H."/>
        </authorList>
    </citation>
    <scope>NUCLEOTIDE SEQUENCE [LARGE SCALE GENOMIC DNA]</scope>
    <source>
        <strain evidence="4">SYSU2018</strain>
    </source>
</reference>
<sequence>MFKLAIFVAIVALTYAAEEPLRIARQGIVPVNNQPLVAGVNPYLRQQYKPYTAGAEAAARILSQQQDAAPDGSGYAYSYETENGIAVQEQAQYRAISPEEGIQAVVGSYRYPLPDGRLVIVEYQSDENGYRPVIKYQ</sequence>
<keyword evidence="1 2" id="KW-0193">Cuticle</keyword>
<organism evidence="4 5">
    <name type="scientific">Cryptolaemus montrouzieri</name>
    <dbReference type="NCBI Taxonomy" id="559131"/>
    <lineage>
        <taxon>Eukaryota</taxon>
        <taxon>Metazoa</taxon>
        <taxon>Ecdysozoa</taxon>
        <taxon>Arthropoda</taxon>
        <taxon>Hexapoda</taxon>
        <taxon>Insecta</taxon>
        <taxon>Pterygota</taxon>
        <taxon>Neoptera</taxon>
        <taxon>Endopterygota</taxon>
        <taxon>Coleoptera</taxon>
        <taxon>Polyphaga</taxon>
        <taxon>Cucujiformia</taxon>
        <taxon>Coccinelloidea</taxon>
        <taxon>Coccinellidae</taxon>
        <taxon>Scymninae</taxon>
        <taxon>Scymnini</taxon>
        <taxon>Cryptolaemus</taxon>
    </lineage>
</organism>
<feature type="chain" id="PRO_5044838962" evidence="3">
    <location>
        <begin position="17"/>
        <end position="137"/>
    </location>
</feature>
<dbReference type="PRINTS" id="PR00947">
    <property type="entry name" value="CUTICLE"/>
</dbReference>
<dbReference type="PANTHER" id="PTHR10380:SF173">
    <property type="entry name" value="CUTICULAR PROTEIN 47EF, ISOFORM C-RELATED"/>
    <property type="match status" value="1"/>
</dbReference>
<comment type="caution">
    <text evidence="4">The sequence shown here is derived from an EMBL/GenBank/DDBJ whole genome shotgun (WGS) entry which is preliminary data.</text>
</comment>
<keyword evidence="5" id="KW-1185">Reference proteome</keyword>
<feature type="signal peptide" evidence="3">
    <location>
        <begin position="1"/>
        <end position="16"/>
    </location>
</feature>
<dbReference type="GO" id="GO:0042302">
    <property type="term" value="F:structural constituent of cuticle"/>
    <property type="evidence" value="ECO:0007669"/>
    <property type="project" value="UniProtKB-UniRule"/>
</dbReference>
<dbReference type="PANTHER" id="PTHR10380">
    <property type="entry name" value="CUTICLE PROTEIN"/>
    <property type="match status" value="1"/>
</dbReference>
<evidence type="ECO:0000256" key="1">
    <source>
        <dbReference type="ARBA" id="ARBA00022460"/>
    </source>
</evidence>
<protein>
    <submittedName>
        <fullName evidence="4">Uncharacterized protein</fullName>
    </submittedName>
</protein>
<evidence type="ECO:0000313" key="5">
    <source>
        <dbReference type="Proteomes" id="UP001516400"/>
    </source>
</evidence>
<proteinExistence type="predicted"/>
<evidence type="ECO:0000256" key="2">
    <source>
        <dbReference type="PROSITE-ProRule" id="PRU00497"/>
    </source>
</evidence>
<accession>A0ABD2NXF9</accession>
<dbReference type="EMBL" id="JABFTP020000144">
    <property type="protein sequence ID" value="KAL3283238.1"/>
    <property type="molecule type" value="Genomic_DNA"/>
</dbReference>
<dbReference type="PROSITE" id="PS51155">
    <property type="entry name" value="CHIT_BIND_RR_2"/>
    <property type="match status" value="1"/>
</dbReference>